<feature type="transmembrane region" description="Helical" evidence="1">
    <location>
        <begin position="73"/>
        <end position="93"/>
    </location>
</feature>
<dbReference type="AlphaFoldDB" id="A0A4S4KND9"/>
<evidence type="ECO:0000313" key="3">
    <source>
        <dbReference type="Proteomes" id="UP000309038"/>
    </source>
</evidence>
<feature type="transmembrane region" description="Helical" evidence="1">
    <location>
        <begin position="20"/>
        <end position="37"/>
    </location>
</feature>
<keyword evidence="3" id="KW-1185">Reference proteome</keyword>
<organism evidence="2 3">
    <name type="scientific">Hermanssonia centrifuga</name>
    <dbReference type="NCBI Taxonomy" id="98765"/>
    <lineage>
        <taxon>Eukaryota</taxon>
        <taxon>Fungi</taxon>
        <taxon>Dikarya</taxon>
        <taxon>Basidiomycota</taxon>
        <taxon>Agaricomycotina</taxon>
        <taxon>Agaricomycetes</taxon>
        <taxon>Polyporales</taxon>
        <taxon>Meruliaceae</taxon>
        <taxon>Hermanssonia</taxon>
    </lineage>
</organism>
<evidence type="ECO:0000256" key="1">
    <source>
        <dbReference type="SAM" id="Phobius"/>
    </source>
</evidence>
<keyword evidence="1" id="KW-1133">Transmembrane helix</keyword>
<dbReference type="EMBL" id="SGPJ01000061">
    <property type="protein sequence ID" value="THH00049.1"/>
    <property type="molecule type" value="Genomic_DNA"/>
</dbReference>
<proteinExistence type="predicted"/>
<comment type="caution">
    <text evidence="2">The sequence shown here is derived from an EMBL/GenBank/DDBJ whole genome shotgun (WGS) entry which is preliminary data.</text>
</comment>
<protein>
    <submittedName>
        <fullName evidence="2">Uncharacterized protein</fullName>
    </submittedName>
</protein>
<feature type="transmembrane region" description="Helical" evidence="1">
    <location>
        <begin position="166"/>
        <end position="190"/>
    </location>
</feature>
<feature type="transmembrane region" description="Helical" evidence="1">
    <location>
        <begin position="131"/>
        <end position="154"/>
    </location>
</feature>
<gene>
    <name evidence="2" type="ORF">EW026_g2426</name>
</gene>
<feature type="transmembrane region" description="Helical" evidence="1">
    <location>
        <begin position="242"/>
        <end position="265"/>
    </location>
</feature>
<keyword evidence="1" id="KW-0472">Membrane</keyword>
<dbReference type="Proteomes" id="UP000309038">
    <property type="component" value="Unassembled WGS sequence"/>
</dbReference>
<name>A0A4S4KND9_9APHY</name>
<feature type="transmembrane region" description="Helical" evidence="1">
    <location>
        <begin position="49"/>
        <end position="67"/>
    </location>
</feature>
<evidence type="ECO:0000313" key="2">
    <source>
        <dbReference type="EMBL" id="THH00049.1"/>
    </source>
</evidence>
<keyword evidence="1" id="KW-0812">Transmembrane</keyword>
<accession>A0A4S4KND9</accession>
<reference evidence="2 3" key="1">
    <citation type="submission" date="2019-02" db="EMBL/GenBank/DDBJ databases">
        <title>Genome sequencing of the rare red list fungi Phlebia centrifuga.</title>
        <authorList>
            <person name="Buettner E."/>
            <person name="Kellner H."/>
        </authorList>
    </citation>
    <scope>NUCLEOTIDE SEQUENCE [LARGE SCALE GENOMIC DNA]</scope>
    <source>
        <strain evidence="2 3">DSM 108282</strain>
    </source>
</reference>
<sequence>MAEQLPLDQVFLVSMWTEALVFGFLFCLFLASVYVNLTLRRHQDGHSRIMFYVGVVMFLIAVVHLSLNCFRMIQGYVIHANIPGGPVAWISALSPWHHVMKDTLYATQEILGDAVAVYRTYVIWGRDWRPVALPCLLIIAGAVTGYSVCGLYPSEVTGASIFDPRLLAWITAFYAVSFTQSLLTTGLMAFRIWNADRRTAKYRTTKGNLLPVLRILIESAAMQLAVEFVLLILYVANVNAQYILLELVTPLVAITFNAITIRIALRQQEGLGLSHSSQQQQHATEPQVATIGSIPMRTIAINIQKDYEAHNDGRSESDYMEHK</sequence>
<feature type="transmembrane region" description="Helical" evidence="1">
    <location>
        <begin position="211"/>
        <end position="236"/>
    </location>
</feature>